<dbReference type="SUPFAM" id="SSF81653">
    <property type="entry name" value="Calcium ATPase, transduction domain A"/>
    <property type="match status" value="1"/>
</dbReference>
<reference evidence="9 10" key="1">
    <citation type="submission" date="2017-08" db="EMBL/GenBank/DDBJ databases">
        <title>Genome sequence of Streptomyces albireticuli NRRL B-1670.</title>
        <authorList>
            <person name="Graham D.E."/>
            <person name="Mahan K.M."/>
            <person name="Klingeman D.M."/>
            <person name="Hettich R.L."/>
            <person name="Parry R.J."/>
            <person name="Spain J.C."/>
        </authorList>
    </citation>
    <scope>NUCLEOTIDE SEQUENCE [LARGE SCALE GENOMIC DNA]</scope>
    <source>
        <strain evidence="9 10">NRRL B-1670</strain>
    </source>
</reference>
<dbReference type="Pfam" id="PF00122">
    <property type="entry name" value="E1-E2_ATPase"/>
    <property type="match status" value="1"/>
</dbReference>
<feature type="domain" description="P-type ATPase A" evidence="8">
    <location>
        <begin position="113"/>
        <end position="207"/>
    </location>
</feature>
<dbReference type="Gene3D" id="1.20.1110.10">
    <property type="entry name" value="Calcium-transporting ATPase, transmembrane domain"/>
    <property type="match status" value="1"/>
</dbReference>
<dbReference type="Gene3D" id="3.40.50.1000">
    <property type="entry name" value="HAD superfamily/HAD-like"/>
    <property type="match status" value="1"/>
</dbReference>
<keyword evidence="4 7" id="KW-1133">Transmembrane helix</keyword>
<feature type="transmembrane region" description="Helical" evidence="7">
    <location>
        <begin position="228"/>
        <end position="247"/>
    </location>
</feature>
<dbReference type="PROSITE" id="PS00154">
    <property type="entry name" value="ATPASE_E1_E2"/>
    <property type="match status" value="1"/>
</dbReference>
<name>A0A2A2DBS9_9ACTN</name>
<dbReference type="SFLD" id="SFLDS00003">
    <property type="entry name" value="Haloacid_Dehalogenase"/>
    <property type="match status" value="1"/>
</dbReference>
<feature type="compositionally biased region" description="Polar residues" evidence="6">
    <location>
        <begin position="1"/>
        <end position="10"/>
    </location>
</feature>
<dbReference type="EMBL" id="NSJV01000214">
    <property type="protein sequence ID" value="PAU48897.1"/>
    <property type="molecule type" value="Genomic_DNA"/>
</dbReference>
<dbReference type="PRINTS" id="PR00119">
    <property type="entry name" value="CATATPASE"/>
</dbReference>
<feature type="transmembrane region" description="Helical" evidence="7">
    <location>
        <begin position="681"/>
        <end position="700"/>
    </location>
</feature>
<dbReference type="GO" id="GO:0005524">
    <property type="term" value="F:ATP binding"/>
    <property type="evidence" value="ECO:0007669"/>
    <property type="project" value="InterPro"/>
</dbReference>
<feature type="transmembrane region" description="Helical" evidence="7">
    <location>
        <begin position="712"/>
        <end position="730"/>
    </location>
</feature>
<dbReference type="InterPro" id="IPR008250">
    <property type="entry name" value="ATPase_P-typ_transduc_dom_A_sf"/>
</dbReference>
<evidence type="ECO:0000256" key="6">
    <source>
        <dbReference type="SAM" id="MobiDB-lite"/>
    </source>
</evidence>
<dbReference type="RefSeq" id="WP_095580692.1">
    <property type="nucleotide sequence ID" value="NZ_NSJV01000214.1"/>
</dbReference>
<evidence type="ECO:0000313" key="9">
    <source>
        <dbReference type="EMBL" id="PAU48897.1"/>
    </source>
</evidence>
<feature type="non-terminal residue" evidence="9">
    <location>
        <position position="777"/>
    </location>
</feature>
<dbReference type="NCBIfam" id="TIGR01494">
    <property type="entry name" value="ATPase_P-type"/>
    <property type="match status" value="2"/>
</dbReference>
<comment type="caution">
    <text evidence="9">The sequence shown here is derived from an EMBL/GenBank/DDBJ whole genome shotgun (WGS) entry which is preliminary data.</text>
</comment>
<dbReference type="Proteomes" id="UP000218944">
    <property type="component" value="Unassembled WGS sequence"/>
</dbReference>
<evidence type="ECO:0000256" key="2">
    <source>
        <dbReference type="ARBA" id="ARBA00022692"/>
    </source>
</evidence>
<feature type="transmembrane region" description="Helical" evidence="7">
    <location>
        <begin position="641"/>
        <end position="660"/>
    </location>
</feature>
<organism evidence="9 10">
    <name type="scientific">Streptomyces albireticuli</name>
    <dbReference type="NCBI Taxonomy" id="1940"/>
    <lineage>
        <taxon>Bacteria</taxon>
        <taxon>Bacillati</taxon>
        <taxon>Actinomycetota</taxon>
        <taxon>Actinomycetes</taxon>
        <taxon>Kitasatosporales</taxon>
        <taxon>Streptomycetaceae</taxon>
        <taxon>Streptomyces</taxon>
    </lineage>
</organism>
<keyword evidence="2 7" id="KW-0812">Transmembrane</keyword>
<dbReference type="GO" id="GO:0016887">
    <property type="term" value="F:ATP hydrolysis activity"/>
    <property type="evidence" value="ECO:0007669"/>
    <property type="project" value="InterPro"/>
</dbReference>
<dbReference type="SFLD" id="SFLDF00027">
    <property type="entry name" value="p-type_atpase"/>
    <property type="match status" value="1"/>
</dbReference>
<evidence type="ECO:0000256" key="5">
    <source>
        <dbReference type="ARBA" id="ARBA00023136"/>
    </source>
</evidence>
<dbReference type="InterPro" id="IPR023299">
    <property type="entry name" value="ATPase_P-typ_cyto_dom_N"/>
</dbReference>
<dbReference type="InterPro" id="IPR023214">
    <property type="entry name" value="HAD_sf"/>
</dbReference>
<dbReference type="InterPro" id="IPR001757">
    <property type="entry name" value="P_typ_ATPase"/>
</dbReference>
<evidence type="ECO:0000256" key="7">
    <source>
        <dbReference type="SAM" id="Phobius"/>
    </source>
</evidence>
<dbReference type="Gene3D" id="3.40.1110.10">
    <property type="entry name" value="Calcium-transporting ATPase, cytoplasmic domain N"/>
    <property type="match status" value="1"/>
</dbReference>
<dbReference type="SUPFAM" id="SSF56784">
    <property type="entry name" value="HAD-like"/>
    <property type="match status" value="1"/>
</dbReference>
<comment type="subcellular location">
    <subcellularLocation>
        <location evidence="1">Cell membrane</location>
        <topology evidence="1">Multi-pass membrane protein</topology>
    </subcellularLocation>
</comment>
<dbReference type="GO" id="GO:0005886">
    <property type="term" value="C:plasma membrane"/>
    <property type="evidence" value="ECO:0007669"/>
    <property type="project" value="UniProtKB-SubCell"/>
</dbReference>
<feature type="transmembrane region" description="Helical" evidence="7">
    <location>
        <begin position="610"/>
        <end position="635"/>
    </location>
</feature>
<feature type="transmembrane region" description="Helical" evidence="7">
    <location>
        <begin position="259"/>
        <end position="284"/>
    </location>
</feature>
<dbReference type="Gene3D" id="2.70.150.10">
    <property type="entry name" value="Calcium-transporting ATPase, cytoplasmic transduction domain A"/>
    <property type="match status" value="1"/>
</dbReference>
<feature type="transmembrane region" description="Helical" evidence="7">
    <location>
        <begin position="737"/>
        <end position="756"/>
    </location>
</feature>
<dbReference type="PRINTS" id="PR00120">
    <property type="entry name" value="HATPASE"/>
</dbReference>
<dbReference type="InterPro" id="IPR018303">
    <property type="entry name" value="ATPase_P-typ_P_site"/>
</dbReference>
<evidence type="ECO:0000256" key="4">
    <source>
        <dbReference type="ARBA" id="ARBA00022989"/>
    </source>
</evidence>
<evidence type="ECO:0000256" key="1">
    <source>
        <dbReference type="ARBA" id="ARBA00004651"/>
    </source>
</evidence>
<feature type="transmembrane region" description="Helical" evidence="7">
    <location>
        <begin position="54"/>
        <end position="73"/>
    </location>
</feature>
<keyword evidence="3" id="KW-1278">Translocase</keyword>
<accession>A0A2A2DBS9</accession>
<gene>
    <name evidence="9" type="ORF">CK936_10805</name>
</gene>
<dbReference type="PANTHER" id="PTHR42861">
    <property type="entry name" value="CALCIUM-TRANSPORTING ATPASE"/>
    <property type="match status" value="1"/>
</dbReference>
<dbReference type="SFLD" id="SFLDG00002">
    <property type="entry name" value="C1.7:_P-type_atpase_like"/>
    <property type="match status" value="1"/>
</dbReference>
<protein>
    <submittedName>
        <fullName evidence="9">Magnesium-transporting ATPase</fullName>
    </submittedName>
</protein>
<proteinExistence type="predicted"/>
<evidence type="ECO:0000259" key="8">
    <source>
        <dbReference type="Pfam" id="PF00122"/>
    </source>
</evidence>
<keyword evidence="5 7" id="KW-0472">Membrane</keyword>
<dbReference type="SUPFAM" id="SSF81665">
    <property type="entry name" value="Calcium ATPase, transmembrane domain M"/>
    <property type="match status" value="1"/>
</dbReference>
<dbReference type="AlphaFoldDB" id="A0A2A2DBS9"/>
<evidence type="ECO:0000256" key="3">
    <source>
        <dbReference type="ARBA" id="ARBA00022967"/>
    </source>
</evidence>
<sequence length="777" mass="82437">MSDPAQTATDESVPPAPHPGLTAPEVAERVARGEVNDVPVRSSRSTTEIVRANVFTRFNAIIGVLFLIILVVGPLQDGLFGFVIVANTAIGIVQELRAKKTLDSLAVIGEAKPTVRRDGTPVAVPTAGIVLGDLIELGPGDKCVVDGEVLEADGLEIDESLLTGEADPVLKRPGDKVMSGSFVVAGGGAFTATKVGREAYAAQLAEEASRFTLVHSELRTGISQILKYVTWMMVPTAIGLIISQLVVERDDWREAVRRMVAGIVPMVPEGLVLLTSVAFAIGVIRLGRKQCLVQELPAIEGLARVDTVCLDKTGTLTEGGMDVTELRLLPDTGADETYVRQVLGALGDSDPRPNASLQAIIDAYPDGSGWRCTESLPFSSARKYSGAALNSPDAESSNWLLGAPDVLLPAGDGALAAVEELNAQGMRVLLLARAERELDDPRVTEAVRPTALVVLEQRLRSDAADTLRYFAEQNVSAKVISGDNAVSVGAVAAKLGLPGADAPVDARRLPAERDGMADVLDRGAVFGRVTPQQKRDMVAALQSRGHTVAMTGDGVNDVLALKDADIGVSMGSGSEATRAVAQIVLLNNSFATLPSVVAEGRRVIGNITRVATLFLTKTVYSVLLAILVVCTRVPYPFLPRHLTLLSTLTIGVPAFFLALAPNKERAKPHFVRRVMRYSMPAGVIAGLATFAAYLLARHHYAGPGALDAETSAATLTLFLISMWVLAIIARPYTWWRVVLVGAMGLGFLVVLGTPWLQRFFALKLVGTTMPWAAVGIA</sequence>
<feature type="transmembrane region" description="Helical" evidence="7">
    <location>
        <begin position="79"/>
        <end position="96"/>
    </location>
</feature>
<dbReference type="InterPro" id="IPR036412">
    <property type="entry name" value="HAD-like_sf"/>
</dbReference>
<dbReference type="InterPro" id="IPR059000">
    <property type="entry name" value="ATPase_P-type_domA"/>
</dbReference>
<dbReference type="InterPro" id="IPR044492">
    <property type="entry name" value="P_typ_ATPase_HD_dom"/>
</dbReference>
<dbReference type="InterPro" id="IPR023298">
    <property type="entry name" value="ATPase_P-typ_TM_dom_sf"/>
</dbReference>
<evidence type="ECO:0000313" key="10">
    <source>
        <dbReference type="Proteomes" id="UP000218944"/>
    </source>
</evidence>
<keyword evidence="10" id="KW-1185">Reference proteome</keyword>
<dbReference type="Pfam" id="PF00702">
    <property type="entry name" value="Hydrolase"/>
    <property type="match status" value="1"/>
</dbReference>
<feature type="region of interest" description="Disordered" evidence="6">
    <location>
        <begin position="1"/>
        <end position="22"/>
    </location>
</feature>